<organism evidence="1 2">
    <name type="scientific">Paramuricea clavata</name>
    <name type="common">Red gorgonian</name>
    <name type="synonym">Violescent sea-whip</name>
    <dbReference type="NCBI Taxonomy" id="317549"/>
    <lineage>
        <taxon>Eukaryota</taxon>
        <taxon>Metazoa</taxon>
        <taxon>Cnidaria</taxon>
        <taxon>Anthozoa</taxon>
        <taxon>Octocorallia</taxon>
        <taxon>Malacalcyonacea</taxon>
        <taxon>Plexauridae</taxon>
        <taxon>Paramuricea</taxon>
    </lineage>
</organism>
<proteinExistence type="predicted"/>
<name>A0A6S7LUG8_PARCT</name>
<dbReference type="OrthoDB" id="444379at2759"/>
<evidence type="ECO:0000313" key="1">
    <source>
        <dbReference type="EMBL" id="CAB4044179.1"/>
    </source>
</evidence>
<keyword evidence="2" id="KW-1185">Reference proteome</keyword>
<comment type="caution">
    <text evidence="1">The sequence shown here is derived from an EMBL/GenBank/DDBJ whole genome shotgun (WGS) entry which is preliminary data.</text>
</comment>
<dbReference type="AlphaFoldDB" id="A0A6S7LUG8"/>
<protein>
    <submittedName>
        <fullName evidence="1">Intraflagellar transport 74 homolog</fullName>
    </submittedName>
</protein>
<feature type="non-terminal residue" evidence="1">
    <location>
        <position position="1"/>
    </location>
</feature>
<gene>
    <name evidence="1" type="ORF">PACLA_8A064235</name>
</gene>
<evidence type="ECO:0000313" key="2">
    <source>
        <dbReference type="Proteomes" id="UP001152795"/>
    </source>
</evidence>
<dbReference type="EMBL" id="CACRXK020034187">
    <property type="protein sequence ID" value="CAB4044179.1"/>
    <property type="molecule type" value="Genomic_DNA"/>
</dbReference>
<dbReference type="Proteomes" id="UP001152795">
    <property type="component" value="Unassembled WGS sequence"/>
</dbReference>
<sequence>MSILEHMSRRMIRSKHLPSVGELKQMQADLNFKENEMQRSQNTSHSLQS</sequence>
<reference evidence="1" key="1">
    <citation type="submission" date="2020-04" db="EMBL/GenBank/DDBJ databases">
        <authorList>
            <person name="Alioto T."/>
            <person name="Alioto T."/>
            <person name="Gomez Garrido J."/>
        </authorList>
    </citation>
    <scope>NUCLEOTIDE SEQUENCE</scope>
    <source>
        <strain evidence="1">A484AB</strain>
    </source>
</reference>
<accession>A0A6S7LUG8</accession>